<protein>
    <submittedName>
        <fullName evidence="1">Uncharacterized protein</fullName>
    </submittedName>
</protein>
<accession>A0A1H7F756</accession>
<dbReference type="Proteomes" id="UP000185766">
    <property type="component" value="Unassembled WGS sequence"/>
</dbReference>
<evidence type="ECO:0000313" key="2">
    <source>
        <dbReference type="Proteomes" id="UP000185766"/>
    </source>
</evidence>
<organism evidence="1 2">
    <name type="scientific">Atopomonas hussainii</name>
    <dbReference type="NCBI Taxonomy" id="1429083"/>
    <lineage>
        <taxon>Bacteria</taxon>
        <taxon>Pseudomonadati</taxon>
        <taxon>Pseudomonadota</taxon>
        <taxon>Gammaproteobacteria</taxon>
        <taxon>Pseudomonadales</taxon>
        <taxon>Pseudomonadaceae</taxon>
        <taxon>Atopomonas</taxon>
    </lineage>
</organism>
<dbReference type="AlphaFoldDB" id="A0A1H7F756"/>
<evidence type="ECO:0000313" key="1">
    <source>
        <dbReference type="EMBL" id="SEK21939.1"/>
    </source>
</evidence>
<dbReference type="InterPro" id="IPR058059">
    <property type="entry name" value="PA3496-like"/>
</dbReference>
<name>A0A1H7F756_9GAMM</name>
<gene>
    <name evidence="1" type="ORF">SAMN05216214_101134</name>
</gene>
<keyword evidence="2" id="KW-1185">Reference proteome</keyword>
<dbReference type="RefSeq" id="WP_071871625.1">
    <property type="nucleotide sequence ID" value="NZ_FOAS01000001.1"/>
</dbReference>
<proteinExistence type="predicted"/>
<dbReference type="OrthoDB" id="7019550at2"/>
<sequence>MHLHLEPTLAEGIDLQQFDAKTRRKLADKRRMAFRRAIERYSEEQQLARESYDFYWDEPGTSRH</sequence>
<dbReference type="EMBL" id="FOAS01000001">
    <property type="protein sequence ID" value="SEK21939.1"/>
    <property type="molecule type" value="Genomic_DNA"/>
</dbReference>
<reference evidence="1 2" key="1">
    <citation type="submission" date="2016-10" db="EMBL/GenBank/DDBJ databases">
        <authorList>
            <person name="de Groot N.N."/>
        </authorList>
    </citation>
    <scope>NUCLEOTIDE SEQUENCE [LARGE SCALE GENOMIC DNA]</scope>
    <source>
        <strain evidence="1 2">JCM 19513</strain>
    </source>
</reference>
<dbReference type="NCBIfam" id="NF046101">
    <property type="entry name" value="PA3496_fam"/>
    <property type="match status" value="1"/>
</dbReference>